<dbReference type="SUPFAM" id="SSF53187">
    <property type="entry name" value="Zn-dependent exopeptidases"/>
    <property type="match status" value="1"/>
</dbReference>
<evidence type="ECO:0000256" key="1">
    <source>
        <dbReference type="ARBA" id="ARBA00001947"/>
    </source>
</evidence>
<dbReference type="Gene3D" id="3.40.630.10">
    <property type="entry name" value="Zn peptidases"/>
    <property type="match status" value="1"/>
</dbReference>
<sequence>MCGWYNSFQRSNLFSLCIIWGSVAVPGVTACTLWPENALLTPTGDALDGVNLEFYIDVHAHSTMLNGFMYGNVFEDEERVQRQAVFPRLLCQNAPDFSFSNTSFNRDVVKAGTGRRFLGGLLDHTSYCYTLEVSFYSYMTAGSSTPVPYTEDTYMRLGRNVARTFLDYYKLNSLTKDNIPTPILNPDPISPAVNANGKGNMVGRERSYDNLLIIHKFRFLKTCRLKSVGEISQVSLDIHSIDFPWSATAKTAAPASKCAPLRASLSPGATGKMSSSPEPLCHSGWKTPAKDDGNYASLKTEKQLQRAKAKIWNDCQKFTCSASKPQQRGYLQPTVSSRARALSPYTHRRMCQLADESQQRLGHLQLGPHLFKKSANNPAPFSVPLSTNSSLMESYLSSSYDGAQVHGDMDQRVYSFRDDYTDASLLRSSGRRDRMQWSHVRTQSSQETPSRREARPRSPAEVLNESTSLCAPAAARSSLKERFQALDPSPSYSEQIHRRVQRILQTHKAVVR</sequence>
<dbReference type="Proteomes" id="UP001497482">
    <property type="component" value="Chromosome 2"/>
</dbReference>
<dbReference type="InterPro" id="IPR050821">
    <property type="entry name" value="Cytosolic_carboxypeptidase"/>
</dbReference>
<evidence type="ECO:0000256" key="3">
    <source>
        <dbReference type="SAM" id="SignalP"/>
    </source>
</evidence>
<feature type="compositionally biased region" description="Polar residues" evidence="2">
    <location>
        <begin position="439"/>
        <end position="448"/>
    </location>
</feature>
<name>A0AAV2KXU9_KNICA</name>
<keyword evidence="3" id="KW-0732">Signal</keyword>
<evidence type="ECO:0008006" key="6">
    <source>
        <dbReference type="Google" id="ProtNLM"/>
    </source>
</evidence>
<dbReference type="AlphaFoldDB" id="A0AAV2KXU9"/>
<dbReference type="EMBL" id="OZ035824">
    <property type="protein sequence ID" value="CAL1593710.1"/>
    <property type="molecule type" value="Genomic_DNA"/>
</dbReference>
<proteinExistence type="predicted"/>
<gene>
    <name evidence="4" type="ORF">KC01_LOCUS22755</name>
</gene>
<dbReference type="PANTHER" id="PTHR12756">
    <property type="entry name" value="CYTOSOLIC CARBOXYPEPTIDASE"/>
    <property type="match status" value="1"/>
</dbReference>
<feature type="chain" id="PRO_5044022033" description="Cytosolic carboxypeptidase 6" evidence="3">
    <location>
        <begin position="31"/>
        <end position="512"/>
    </location>
</feature>
<feature type="region of interest" description="Disordered" evidence="2">
    <location>
        <begin position="431"/>
        <end position="466"/>
    </location>
</feature>
<organism evidence="4 5">
    <name type="scientific">Knipowitschia caucasica</name>
    <name type="common">Caucasian dwarf goby</name>
    <name type="synonym">Pomatoschistus caucasicus</name>
    <dbReference type="NCBI Taxonomy" id="637954"/>
    <lineage>
        <taxon>Eukaryota</taxon>
        <taxon>Metazoa</taxon>
        <taxon>Chordata</taxon>
        <taxon>Craniata</taxon>
        <taxon>Vertebrata</taxon>
        <taxon>Euteleostomi</taxon>
        <taxon>Actinopterygii</taxon>
        <taxon>Neopterygii</taxon>
        <taxon>Teleostei</taxon>
        <taxon>Neoteleostei</taxon>
        <taxon>Acanthomorphata</taxon>
        <taxon>Gobiaria</taxon>
        <taxon>Gobiiformes</taxon>
        <taxon>Gobioidei</taxon>
        <taxon>Gobiidae</taxon>
        <taxon>Gobiinae</taxon>
        <taxon>Knipowitschia</taxon>
    </lineage>
</organism>
<feature type="signal peptide" evidence="3">
    <location>
        <begin position="1"/>
        <end position="30"/>
    </location>
</feature>
<feature type="compositionally biased region" description="Basic and acidic residues" evidence="2">
    <location>
        <begin position="449"/>
        <end position="458"/>
    </location>
</feature>
<evidence type="ECO:0000313" key="4">
    <source>
        <dbReference type="EMBL" id="CAL1593710.1"/>
    </source>
</evidence>
<dbReference type="PANTHER" id="PTHR12756:SF9">
    <property type="entry name" value="CYTOSOLIC CARBOXYPEPTIDASE 6"/>
    <property type="match status" value="1"/>
</dbReference>
<accession>A0AAV2KXU9</accession>
<comment type="cofactor">
    <cofactor evidence="1">
        <name>Zn(2+)</name>
        <dbReference type="ChEBI" id="CHEBI:29105"/>
    </cofactor>
</comment>
<evidence type="ECO:0000313" key="5">
    <source>
        <dbReference type="Proteomes" id="UP001497482"/>
    </source>
</evidence>
<reference evidence="4 5" key="1">
    <citation type="submission" date="2024-04" db="EMBL/GenBank/DDBJ databases">
        <authorList>
            <person name="Waldvogel A.-M."/>
            <person name="Schoenle A."/>
        </authorList>
    </citation>
    <scope>NUCLEOTIDE SEQUENCE [LARGE SCALE GENOMIC DNA]</scope>
</reference>
<keyword evidence="5" id="KW-1185">Reference proteome</keyword>
<protein>
    <recommendedName>
        <fullName evidence="6">Cytosolic carboxypeptidase 6</fullName>
    </recommendedName>
</protein>
<evidence type="ECO:0000256" key="2">
    <source>
        <dbReference type="SAM" id="MobiDB-lite"/>
    </source>
</evidence>